<protein>
    <recommendedName>
        <fullName evidence="4">DUF2845 domain-containing protein</fullName>
    </recommendedName>
</protein>
<dbReference type="Proteomes" id="UP001501727">
    <property type="component" value="Unassembled WGS sequence"/>
</dbReference>
<sequence>MERPIACLLAAALGLATLPAAADFSFRFGNAVVATGDSPATVIRKAGRQPDRIVRLENRRGAAVGERWEYYLDDKQVNFEIRNGRVVDIQELR</sequence>
<keyword evidence="3" id="KW-1185">Reference proteome</keyword>
<keyword evidence="1" id="KW-0732">Signal</keyword>
<evidence type="ECO:0008006" key="4">
    <source>
        <dbReference type="Google" id="ProtNLM"/>
    </source>
</evidence>
<evidence type="ECO:0000313" key="2">
    <source>
        <dbReference type="EMBL" id="GAA3919305.1"/>
    </source>
</evidence>
<feature type="signal peptide" evidence="1">
    <location>
        <begin position="1"/>
        <end position="22"/>
    </location>
</feature>
<gene>
    <name evidence="2" type="ORF">GCM10022229_11110</name>
</gene>
<reference evidence="3" key="1">
    <citation type="journal article" date="2019" name="Int. J. Syst. Evol. Microbiol.">
        <title>The Global Catalogue of Microorganisms (GCM) 10K type strain sequencing project: providing services to taxonomists for standard genome sequencing and annotation.</title>
        <authorList>
            <consortium name="The Broad Institute Genomics Platform"/>
            <consortium name="The Broad Institute Genome Sequencing Center for Infectious Disease"/>
            <person name="Wu L."/>
            <person name="Ma J."/>
        </authorList>
    </citation>
    <scope>NUCLEOTIDE SEQUENCE [LARGE SCALE GENOMIC DNA]</scope>
    <source>
        <strain evidence="3">JCM 16916</strain>
    </source>
</reference>
<evidence type="ECO:0000313" key="3">
    <source>
        <dbReference type="Proteomes" id="UP001501727"/>
    </source>
</evidence>
<dbReference type="RefSeq" id="WP_344758959.1">
    <property type="nucleotide sequence ID" value="NZ_BAAAZU010000004.1"/>
</dbReference>
<proteinExistence type="predicted"/>
<accession>A0ABP7ME47</accession>
<evidence type="ECO:0000256" key="1">
    <source>
        <dbReference type="SAM" id="SignalP"/>
    </source>
</evidence>
<organism evidence="2 3">
    <name type="scientific">Luteimonas lutimaris</name>
    <dbReference type="NCBI Taxonomy" id="698645"/>
    <lineage>
        <taxon>Bacteria</taxon>
        <taxon>Pseudomonadati</taxon>
        <taxon>Pseudomonadota</taxon>
        <taxon>Gammaproteobacteria</taxon>
        <taxon>Lysobacterales</taxon>
        <taxon>Lysobacteraceae</taxon>
        <taxon>Luteimonas</taxon>
    </lineage>
</organism>
<comment type="caution">
    <text evidence="2">The sequence shown here is derived from an EMBL/GenBank/DDBJ whole genome shotgun (WGS) entry which is preliminary data.</text>
</comment>
<feature type="chain" id="PRO_5045549234" description="DUF2845 domain-containing protein" evidence="1">
    <location>
        <begin position="23"/>
        <end position="93"/>
    </location>
</feature>
<dbReference type="EMBL" id="BAAAZU010000004">
    <property type="protein sequence ID" value="GAA3919305.1"/>
    <property type="molecule type" value="Genomic_DNA"/>
</dbReference>
<name>A0ABP7ME47_9GAMM</name>